<keyword evidence="1" id="KW-1185">Reference proteome</keyword>
<dbReference type="Proteomes" id="UP000887561">
    <property type="component" value="Unplaced"/>
</dbReference>
<accession>A0A915N9S3</accession>
<protein>
    <submittedName>
        <fullName evidence="2">Uncharacterized protein</fullName>
    </submittedName>
</protein>
<sequence>MYYTYITVSTATFISPEPGGNRNRPI</sequence>
<evidence type="ECO:0000313" key="1">
    <source>
        <dbReference type="Proteomes" id="UP000887561"/>
    </source>
</evidence>
<organism evidence="1 2">
    <name type="scientific">Meloidogyne javanica</name>
    <name type="common">Root-knot nematode worm</name>
    <dbReference type="NCBI Taxonomy" id="6303"/>
    <lineage>
        <taxon>Eukaryota</taxon>
        <taxon>Metazoa</taxon>
        <taxon>Ecdysozoa</taxon>
        <taxon>Nematoda</taxon>
        <taxon>Chromadorea</taxon>
        <taxon>Rhabditida</taxon>
        <taxon>Tylenchina</taxon>
        <taxon>Tylenchomorpha</taxon>
        <taxon>Tylenchoidea</taxon>
        <taxon>Meloidogynidae</taxon>
        <taxon>Meloidogyninae</taxon>
        <taxon>Meloidogyne</taxon>
        <taxon>Meloidogyne incognita group</taxon>
    </lineage>
</organism>
<reference evidence="2" key="1">
    <citation type="submission" date="2022-11" db="UniProtKB">
        <authorList>
            <consortium name="WormBaseParasite"/>
        </authorList>
    </citation>
    <scope>IDENTIFICATION</scope>
</reference>
<proteinExistence type="predicted"/>
<dbReference type="AlphaFoldDB" id="A0A915N9S3"/>
<name>A0A915N9S3_MELJA</name>
<dbReference type="WBParaSite" id="scaffold9836_cov208.g14306">
    <property type="protein sequence ID" value="scaffold9836_cov208.g14306"/>
    <property type="gene ID" value="scaffold9836_cov208.g14306"/>
</dbReference>
<evidence type="ECO:0000313" key="2">
    <source>
        <dbReference type="WBParaSite" id="scaffold9836_cov208.g14306"/>
    </source>
</evidence>